<accession>A0ABP6V6P6</accession>
<comment type="similarity">
    <text evidence="4">Belongs to the protein N5-glutamine methyltransferase family. PrmB subfamily.</text>
</comment>
<feature type="domain" description="Methyltransferase small" evidence="5">
    <location>
        <begin position="134"/>
        <end position="218"/>
    </location>
</feature>
<dbReference type="GO" id="GO:0032259">
    <property type="term" value="P:methylation"/>
    <property type="evidence" value="ECO:0007669"/>
    <property type="project" value="UniProtKB-KW"/>
</dbReference>
<dbReference type="InterPro" id="IPR004556">
    <property type="entry name" value="HemK-like"/>
</dbReference>
<dbReference type="InterPro" id="IPR029063">
    <property type="entry name" value="SAM-dependent_MTases_sf"/>
</dbReference>
<evidence type="ECO:0000313" key="7">
    <source>
        <dbReference type="Proteomes" id="UP001500795"/>
    </source>
</evidence>
<dbReference type="EC" id="2.1.1.298" evidence="4"/>
<evidence type="ECO:0000313" key="6">
    <source>
        <dbReference type="EMBL" id="GAA3528055.1"/>
    </source>
</evidence>
<gene>
    <name evidence="4 6" type="primary">prmB</name>
    <name evidence="6" type="ORF">GCM10022394_04020</name>
</gene>
<comment type="caution">
    <text evidence="6">The sequence shown here is derived from an EMBL/GenBank/DDBJ whole genome shotgun (WGS) entry which is preliminary data.</text>
</comment>
<keyword evidence="2 4" id="KW-0808">Transferase</keyword>
<dbReference type="RefSeq" id="WP_344954217.1">
    <property type="nucleotide sequence ID" value="NZ_BAABCX010000001.1"/>
</dbReference>
<dbReference type="Gene3D" id="3.40.50.150">
    <property type="entry name" value="Vaccinia Virus protein VP39"/>
    <property type="match status" value="1"/>
</dbReference>
<dbReference type="CDD" id="cd02440">
    <property type="entry name" value="AdoMet_MTases"/>
    <property type="match status" value="1"/>
</dbReference>
<dbReference type="HAMAP" id="MF_02125">
    <property type="entry name" value="L3_methyltr_PrmB"/>
    <property type="match status" value="1"/>
</dbReference>
<evidence type="ECO:0000256" key="1">
    <source>
        <dbReference type="ARBA" id="ARBA00022603"/>
    </source>
</evidence>
<dbReference type="PANTHER" id="PTHR47806">
    <property type="entry name" value="50S RIBOSOMAL PROTEIN L3 GLUTAMINE METHYLTRANSFERASE"/>
    <property type="match status" value="1"/>
</dbReference>
<dbReference type="InterPro" id="IPR017127">
    <property type="entry name" value="Ribosome_uL3_MTase"/>
</dbReference>
<evidence type="ECO:0000256" key="4">
    <source>
        <dbReference type="HAMAP-Rule" id="MF_02125"/>
    </source>
</evidence>
<dbReference type="Proteomes" id="UP001500795">
    <property type="component" value="Unassembled WGS sequence"/>
</dbReference>
<dbReference type="Pfam" id="PF05175">
    <property type="entry name" value="MTS"/>
    <property type="match status" value="1"/>
</dbReference>
<name>A0ABP6V6P6_9GAMM</name>
<dbReference type="GO" id="GO:0008168">
    <property type="term" value="F:methyltransferase activity"/>
    <property type="evidence" value="ECO:0007669"/>
    <property type="project" value="UniProtKB-KW"/>
</dbReference>
<dbReference type="EMBL" id="BAABCX010000001">
    <property type="protein sequence ID" value="GAA3528055.1"/>
    <property type="molecule type" value="Genomic_DNA"/>
</dbReference>
<reference evidence="7" key="1">
    <citation type="journal article" date="2019" name="Int. J. Syst. Evol. Microbiol.">
        <title>The Global Catalogue of Microorganisms (GCM) 10K type strain sequencing project: providing services to taxonomists for standard genome sequencing and annotation.</title>
        <authorList>
            <consortium name="The Broad Institute Genomics Platform"/>
            <consortium name="The Broad Institute Genome Sequencing Center for Infectious Disease"/>
            <person name="Wu L."/>
            <person name="Ma J."/>
        </authorList>
    </citation>
    <scope>NUCLEOTIDE SEQUENCE [LARGE SCALE GENOMIC DNA]</scope>
    <source>
        <strain evidence="7">JCM 17110</strain>
    </source>
</reference>
<sequence>MDTVFHDEALTELHTIGDWLRFATSRFQQAGLFYGHGTDNAWDDAVQLILPLLHLPLDCPPTIRDARLLPSERKQLLDALRQRVEQRLPTPYITHTAWFAGYEFYVDERVLIPRSPIAELIDSRFAPWLTIEPTRIMDLCTGSGCIAIALAHAFPEAEVDALDISRDALDVADINIQNHGLEQQVIPIESDLFSALPAGDKYDLIVTNPPYVDEEDMGDLPEEFRHEPELALASGFDGLDFTRRLLAQACDFLSDEGLLVVEVGNSLVHMESCFPELPLTWVELEKGGHGIFVINRNDLLPFRDQFLV</sequence>
<comment type="function">
    <text evidence="4">Methylates ribosomal protein uL3 on a specific glutamine residue.</text>
</comment>
<dbReference type="NCBIfam" id="TIGR00536">
    <property type="entry name" value="hemK_fam"/>
    <property type="match status" value="1"/>
</dbReference>
<comment type="catalytic activity">
    <reaction evidence="4">
        <text>L-glutaminyl-[ribosomal protein uL3] + S-adenosyl-L-methionine = N(5)-methyl-L-glutaminyl-[ribosomal protein uL3] + S-adenosyl-L-homocysteine + H(+)</text>
        <dbReference type="Rhea" id="RHEA:45020"/>
        <dbReference type="Rhea" id="RHEA-COMP:11063"/>
        <dbReference type="Rhea" id="RHEA-COMP:11064"/>
        <dbReference type="ChEBI" id="CHEBI:15378"/>
        <dbReference type="ChEBI" id="CHEBI:30011"/>
        <dbReference type="ChEBI" id="CHEBI:57856"/>
        <dbReference type="ChEBI" id="CHEBI:59789"/>
        <dbReference type="ChEBI" id="CHEBI:61891"/>
        <dbReference type="EC" id="2.1.1.298"/>
    </reaction>
</comment>
<dbReference type="InterPro" id="IPR007848">
    <property type="entry name" value="Small_mtfrase_dom"/>
</dbReference>
<dbReference type="PANTHER" id="PTHR47806:SF1">
    <property type="entry name" value="RIBOSOMAL PROTEIN UL3 GLUTAMINE METHYLTRANSFERASE"/>
    <property type="match status" value="1"/>
</dbReference>
<evidence type="ECO:0000259" key="5">
    <source>
        <dbReference type="Pfam" id="PF05175"/>
    </source>
</evidence>
<keyword evidence="6" id="KW-0689">Ribosomal protein</keyword>
<dbReference type="NCBIfam" id="TIGR03533">
    <property type="entry name" value="L3_gln_methyl"/>
    <property type="match status" value="1"/>
</dbReference>
<dbReference type="PIRSF" id="PIRSF037167">
    <property type="entry name" value="Mtase_YfcB_prd"/>
    <property type="match status" value="1"/>
</dbReference>
<protein>
    <recommendedName>
        <fullName evidence="4">Ribosomal protein uL3 glutamine methyltransferase</fullName>
        <shortName evidence="4">uL3 MTase</shortName>
        <ecNumber evidence="4">2.1.1.298</ecNumber>
    </recommendedName>
    <alternativeName>
        <fullName evidence="4">N5-glutamine methyltransferase PrmB</fullName>
    </alternativeName>
</protein>
<dbReference type="Gene3D" id="1.10.8.10">
    <property type="entry name" value="DNA helicase RuvA subunit, C-terminal domain"/>
    <property type="match status" value="1"/>
</dbReference>
<keyword evidence="7" id="KW-1185">Reference proteome</keyword>
<keyword evidence="3 4" id="KW-0949">S-adenosyl-L-methionine</keyword>
<evidence type="ECO:0000256" key="3">
    <source>
        <dbReference type="ARBA" id="ARBA00022691"/>
    </source>
</evidence>
<dbReference type="GO" id="GO:0005840">
    <property type="term" value="C:ribosome"/>
    <property type="evidence" value="ECO:0007669"/>
    <property type="project" value="UniProtKB-KW"/>
</dbReference>
<evidence type="ECO:0000256" key="2">
    <source>
        <dbReference type="ARBA" id="ARBA00022679"/>
    </source>
</evidence>
<organism evidence="6 7">
    <name type="scientific">Zobellella aerophila</name>
    <dbReference type="NCBI Taxonomy" id="870480"/>
    <lineage>
        <taxon>Bacteria</taxon>
        <taxon>Pseudomonadati</taxon>
        <taxon>Pseudomonadota</taxon>
        <taxon>Gammaproteobacteria</taxon>
        <taxon>Aeromonadales</taxon>
        <taxon>Aeromonadaceae</taxon>
        <taxon>Zobellella</taxon>
    </lineage>
</organism>
<dbReference type="InterPro" id="IPR002052">
    <property type="entry name" value="DNA_methylase_N6_adenine_CS"/>
</dbReference>
<keyword evidence="1 4" id="KW-0489">Methyltransferase</keyword>
<keyword evidence="6" id="KW-0687">Ribonucleoprotein</keyword>
<dbReference type="PROSITE" id="PS00092">
    <property type="entry name" value="N6_MTASE"/>
    <property type="match status" value="1"/>
</dbReference>
<proteinExistence type="inferred from homology"/>
<dbReference type="SUPFAM" id="SSF53335">
    <property type="entry name" value="S-adenosyl-L-methionine-dependent methyltransferases"/>
    <property type="match status" value="1"/>
</dbReference>